<accession>A0A6M3HF56</accession>
<evidence type="ECO:0000313" key="2">
    <source>
        <dbReference type="EMBL" id="QIS32050.1"/>
    </source>
</evidence>
<protein>
    <submittedName>
        <fullName evidence="2">Uncharacterized protein</fullName>
    </submittedName>
</protein>
<feature type="compositionally biased region" description="Polar residues" evidence="1">
    <location>
        <begin position="14"/>
        <end position="28"/>
    </location>
</feature>
<dbReference type="EMBL" id="MN891679">
    <property type="protein sequence ID" value="QIS32050.1"/>
    <property type="molecule type" value="Genomic_DNA"/>
</dbReference>
<geneLocation type="plasmid" evidence="2">
    <name>pZZ40-KPC</name>
</geneLocation>
<sequence length="76" mass="7921">MVSGRSRGRGGTQHIASSSAGNTATSCVSGPLRTGGRKADPEPAEIGSERERQRKGNKYLASEIQSGESNTTSQVE</sequence>
<reference evidence="2" key="1">
    <citation type="submission" date="2019-12" db="EMBL/GenBank/DDBJ databases">
        <authorList>
            <person name="Zhou D."/>
        </authorList>
    </citation>
    <scope>NUCLEOTIDE SEQUENCE</scope>
    <source>
        <strain evidence="2">ZZ40</strain>
        <plasmid evidence="2">pZZ40-KPC</plasmid>
    </source>
</reference>
<name>A0A6M3HF56_KLEPN</name>
<dbReference type="PROSITE" id="PS51257">
    <property type="entry name" value="PROKAR_LIPOPROTEIN"/>
    <property type="match status" value="1"/>
</dbReference>
<feature type="region of interest" description="Disordered" evidence="1">
    <location>
        <begin position="1"/>
        <end position="76"/>
    </location>
</feature>
<feature type="compositionally biased region" description="Polar residues" evidence="1">
    <location>
        <begin position="63"/>
        <end position="76"/>
    </location>
</feature>
<keyword evidence="2" id="KW-0614">Plasmid</keyword>
<organism evidence="2">
    <name type="scientific">Klebsiella pneumoniae</name>
    <dbReference type="NCBI Taxonomy" id="573"/>
    <lineage>
        <taxon>Bacteria</taxon>
        <taxon>Pseudomonadati</taxon>
        <taxon>Pseudomonadota</taxon>
        <taxon>Gammaproteobacteria</taxon>
        <taxon>Enterobacterales</taxon>
        <taxon>Enterobacteriaceae</taxon>
        <taxon>Klebsiella/Raoultella group</taxon>
        <taxon>Klebsiella</taxon>
        <taxon>Klebsiella pneumoniae complex</taxon>
    </lineage>
</organism>
<feature type="compositionally biased region" description="Basic and acidic residues" evidence="1">
    <location>
        <begin position="37"/>
        <end position="54"/>
    </location>
</feature>
<evidence type="ECO:0000256" key="1">
    <source>
        <dbReference type="SAM" id="MobiDB-lite"/>
    </source>
</evidence>
<dbReference type="AlphaFoldDB" id="A0A6M3HF56"/>
<proteinExistence type="predicted"/>